<keyword evidence="2" id="KW-0479">Metal-binding</keyword>
<dbReference type="Proteomes" id="UP000735302">
    <property type="component" value="Unassembled WGS sequence"/>
</dbReference>
<dbReference type="GO" id="GO:0005783">
    <property type="term" value="C:endoplasmic reticulum"/>
    <property type="evidence" value="ECO:0007669"/>
    <property type="project" value="TreeGrafter"/>
</dbReference>
<proteinExistence type="predicted"/>
<comment type="cofactor">
    <cofactor evidence="1">
        <name>L-ascorbate</name>
        <dbReference type="ChEBI" id="CHEBI:38290"/>
    </cofactor>
</comment>
<dbReference type="GO" id="GO:0005506">
    <property type="term" value="F:iron ion binding"/>
    <property type="evidence" value="ECO:0007669"/>
    <property type="project" value="InterPro"/>
</dbReference>
<dbReference type="InterPro" id="IPR050757">
    <property type="entry name" value="Collagen_mod_GT25"/>
</dbReference>
<dbReference type="InterPro" id="IPR057589">
    <property type="entry name" value="GT_PLOD"/>
</dbReference>
<dbReference type="Gene3D" id="2.60.120.620">
    <property type="entry name" value="q2cbj1_9rhob like domain"/>
    <property type="match status" value="1"/>
</dbReference>
<evidence type="ECO:0000256" key="1">
    <source>
        <dbReference type="ARBA" id="ARBA00001961"/>
    </source>
</evidence>
<dbReference type="AlphaFoldDB" id="A0AAV4ALD7"/>
<evidence type="ECO:0000313" key="9">
    <source>
        <dbReference type="EMBL" id="GFO08180.1"/>
    </source>
</evidence>
<comment type="caution">
    <text evidence="9">The sequence shown here is derived from an EMBL/GenBank/DDBJ whole genome shotgun (WGS) entry which is preliminary data.</text>
</comment>
<keyword evidence="7" id="KW-0325">Glycoprotein</keyword>
<name>A0AAV4ALD7_9GAST</name>
<feature type="non-terminal residue" evidence="9">
    <location>
        <position position="1"/>
    </location>
</feature>
<protein>
    <submittedName>
        <fullName evidence="9">Neurotrophic-like factor</fullName>
    </submittedName>
</protein>
<dbReference type="GO" id="GO:0008475">
    <property type="term" value="F:procollagen-lysine 5-dioxygenase activity"/>
    <property type="evidence" value="ECO:0007669"/>
    <property type="project" value="TreeGrafter"/>
</dbReference>
<keyword evidence="3" id="KW-0732">Signal</keyword>
<feature type="domain" description="Fe2OG dioxygenase" evidence="8">
    <location>
        <begin position="462"/>
        <end position="553"/>
    </location>
</feature>
<dbReference type="Pfam" id="PF03171">
    <property type="entry name" value="2OG-FeII_Oxy"/>
    <property type="match status" value="1"/>
</dbReference>
<reference evidence="9 10" key="1">
    <citation type="journal article" date="2021" name="Elife">
        <title>Chloroplast acquisition without the gene transfer in kleptoplastic sea slugs, Plakobranchus ocellatus.</title>
        <authorList>
            <person name="Maeda T."/>
            <person name="Takahashi S."/>
            <person name="Yoshida T."/>
            <person name="Shimamura S."/>
            <person name="Takaki Y."/>
            <person name="Nagai Y."/>
            <person name="Toyoda A."/>
            <person name="Suzuki Y."/>
            <person name="Arimoto A."/>
            <person name="Ishii H."/>
            <person name="Satoh N."/>
            <person name="Nishiyama T."/>
            <person name="Hasebe M."/>
            <person name="Maruyama T."/>
            <person name="Minagawa J."/>
            <person name="Obokata J."/>
            <person name="Shigenobu S."/>
        </authorList>
    </citation>
    <scope>NUCLEOTIDE SEQUENCE [LARGE SCALE GENOMIC DNA]</scope>
</reference>
<evidence type="ECO:0000256" key="4">
    <source>
        <dbReference type="ARBA" id="ARBA00022964"/>
    </source>
</evidence>
<organism evidence="9 10">
    <name type="scientific">Plakobranchus ocellatus</name>
    <dbReference type="NCBI Taxonomy" id="259542"/>
    <lineage>
        <taxon>Eukaryota</taxon>
        <taxon>Metazoa</taxon>
        <taxon>Spiralia</taxon>
        <taxon>Lophotrochozoa</taxon>
        <taxon>Mollusca</taxon>
        <taxon>Gastropoda</taxon>
        <taxon>Heterobranchia</taxon>
        <taxon>Euthyneura</taxon>
        <taxon>Panpulmonata</taxon>
        <taxon>Sacoglossa</taxon>
        <taxon>Placobranchoidea</taxon>
        <taxon>Plakobranchidae</taxon>
        <taxon>Plakobranchus</taxon>
    </lineage>
</organism>
<evidence type="ECO:0000256" key="2">
    <source>
        <dbReference type="ARBA" id="ARBA00022723"/>
    </source>
</evidence>
<evidence type="ECO:0000259" key="8">
    <source>
        <dbReference type="PROSITE" id="PS51471"/>
    </source>
</evidence>
<gene>
    <name evidence="9" type="ORF">PoB_003468500</name>
</gene>
<dbReference type="EMBL" id="BLXT01003952">
    <property type="protein sequence ID" value="GFO08180.1"/>
    <property type="molecule type" value="Genomic_DNA"/>
</dbReference>
<evidence type="ECO:0000256" key="5">
    <source>
        <dbReference type="ARBA" id="ARBA00023002"/>
    </source>
</evidence>
<evidence type="ECO:0000256" key="3">
    <source>
        <dbReference type="ARBA" id="ARBA00022729"/>
    </source>
</evidence>
<evidence type="ECO:0000256" key="7">
    <source>
        <dbReference type="ARBA" id="ARBA00023180"/>
    </source>
</evidence>
<dbReference type="PROSITE" id="PS51471">
    <property type="entry name" value="FE2OG_OXY"/>
    <property type="match status" value="1"/>
</dbReference>
<evidence type="ECO:0000313" key="10">
    <source>
        <dbReference type="Proteomes" id="UP000735302"/>
    </source>
</evidence>
<dbReference type="Pfam" id="PF25342">
    <property type="entry name" value="GT_PLOD"/>
    <property type="match status" value="1"/>
</dbReference>
<keyword evidence="5" id="KW-0560">Oxidoreductase</keyword>
<dbReference type="InterPro" id="IPR006620">
    <property type="entry name" value="Pro_4_hyd_alph"/>
</dbReference>
<dbReference type="PANTHER" id="PTHR10730:SF45">
    <property type="entry name" value="PROCOLLAGEN-LYSINE,2-OXOGLUTARATE 5-DIOXYGENASE"/>
    <property type="match status" value="1"/>
</dbReference>
<sequence>FDVILTGGKEAILEKFAKYDARILFGADEVCWPDSSLADKYPRVKEPEMRYLDAGGFIGYAPEICEMVDGYLSTDTVYDQLYYTHIFLNRVLRHQWNIKLDTRADLFHSLNAAIDEVEIRYEGNHSYLYNLKTGTTPNVIHGNKAQQSEFLRLSNYLMGGWNPTSGCLSCKEDLFDLKALKEADYPTVLMGIFVEYPTPFIREFFQRVANLIYPKTKLQIYIHNAVEYHTKDVNDFVEEHGNLYSNVIVTTPEKNEADYPTVLMGIFVEYPTPFIREFFQRVANLIYPKTKLQIYIHNAVEYHTKDVNDFVEEHGNLYSNVIVTTPEKNVSGRVAKEWAMEECMRISCQYLLTLDSVVQITNPSLLTDLILQNRSIIAPMLSRPGKLWSNFWGALDQDGFYARSVDYMDIDPRLPGGYENVPTDDIHMNQVGLEQQWLKFLDSYIRPLQKKVYDGYDHGPPQASMNFIVRYKPDKQPLLRPHQDESTYTINIALNTPGVDFQGGGCRFIRYNCSITSPRKGWLFMHPGKLTHHHEGLRTTAGTRYIMISFVDP</sequence>
<keyword evidence="10" id="KW-1185">Reference proteome</keyword>
<dbReference type="SMART" id="SM00702">
    <property type="entry name" value="P4Hc"/>
    <property type="match status" value="1"/>
</dbReference>
<dbReference type="InterPro" id="IPR044861">
    <property type="entry name" value="IPNS-like_FE2OG_OXY"/>
</dbReference>
<evidence type="ECO:0000256" key="6">
    <source>
        <dbReference type="ARBA" id="ARBA00023004"/>
    </source>
</evidence>
<keyword evidence="4" id="KW-0223">Dioxygenase</keyword>
<dbReference type="PANTHER" id="PTHR10730">
    <property type="entry name" value="PROCOLLAGEN-LYSINE,2-OXOGLUTARATE 5-DIOXYGENASE/GLYCOSYLTRANSFERASE 25 FAMILY MEMBER"/>
    <property type="match status" value="1"/>
</dbReference>
<dbReference type="InterPro" id="IPR005123">
    <property type="entry name" value="Oxoglu/Fe-dep_dioxygenase_dom"/>
</dbReference>
<dbReference type="GO" id="GO:0031418">
    <property type="term" value="F:L-ascorbic acid binding"/>
    <property type="evidence" value="ECO:0007669"/>
    <property type="project" value="InterPro"/>
</dbReference>
<accession>A0AAV4ALD7</accession>
<keyword evidence="6" id="KW-0408">Iron</keyword>